<dbReference type="Proteomes" id="UP000000753">
    <property type="component" value="Chromosome"/>
</dbReference>
<keyword evidence="2" id="KW-0812">Transmembrane</keyword>
<sequence length="251" mass="27745">MIKKGQIVRWNDSKGYGFIRCEVQGSEQATQDVFMHMSALEPMGRRPQVGDVVDFQIEVQADGKQRAFAACIGESESGSDGNKRRKAAIKPVKPQKPIKGVLYRIAIMLVVLAIASFVYNKTIAPMTANTALPVISNAVAADYSPISQAFKQQQSGIQVKSSGVVTRILADDNKGSRHQRFIIKLNNGQTLLIAHNIDLAPKINSLKEGDTVSFYGQYEHNDRGGVVHWTHYDPNGRHLGGWLKHQGKTYQ</sequence>
<dbReference type="InterPro" id="IPR052069">
    <property type="entry name" value="Ca-reg_mRNA-binding_domain"/>
</dbReference>
<dbReference type="InterPro" id="IPR012340">
    <property type="entry name" value="NA-bd_OB-fold"/>
</dbReference>
<dbReference type="AlphaFoldDB" id="B8CSS3"/>
<dbReference type="Pfam" id="PF11948">
    <property type="entry name" value="DUF3465"/>
    <property type="match status" value="1"/>
</dbReference>
<evidence type="ECO:0000259" key="3">
    <source>
        <dbReference type="SMART" id="SM00357"/>
    </source>
</evidence>
<dbReference type="Gene3D" id="2.40.50.140">
    <property type="entry name" value="Nucleic acid-binding proteins"/>
    <property type="match status" value="1"/>
</dbReference>
<dbReference type="KEGG" id="swp:swp_4029"/>
<gene>
    <name evidence="4" type="ordered locus">swp_4029</name>
</gene>
<dbReference type="SMART" id="SM00357">
    <property type="entry name" value="CSP"/>
    <property type="match status" value="1"/>
</dbReference>
<keyword evidence="2" id="KW-1133">Transmembrane helix</keyword>
<dbReference type="InterPro" id="IPR002059">
    <property type="entry name" value="CSP_DNA-bd"/>
</dbReference>
<feature type="domain" description="Cold-shock" evidence="3">
    <location>
        <begin position="4"/>
        <end position="75"/>
    </location>
</feature>
<dbReference type="GO" id="GO:0005829">
    <property type="term" value="C:cytosol"/>
    <property type="evidence" value="ECO:0007669"/>
    <property type="project" value="UniProtKB-ARBA"/>
</dbReference>
<evidence type="ECO:0000313" key="4">
    <source>
        <dbReference type="EMBL" id="ACJ30699.1"/>
    </source>
</evidence>
<accession>B8CSS3</accession>
<evidence type="ECO:0000256" key="1">
    <source>
        <dbReference type="ARBA" id="ARBA00022553"/>
    </source>
</evidence>
<evidence type="ECO:0000313" key="5">
    <source>
        <dbReference type="Proteomes" id="UP000000753"/>
    </source>
</evidence>
<organism evidence="4 5">
    <name type="scientific">Shewanella piezotolerans (strain WP3 / JCM 13877)</name>
    <dbReference type="NCBI Taxonomy" id="225849"/>
    <lineage>
        <taxon>Bacteria</taxon>
        <taxon>Pseudomonadati</taxon>
        <taxon>Pseudomonadota</taxon>
        <taxon>Gammaproteobacteria</taxon>
        <taxon>Alteromonadales</taxon>
        <taxon>Shewanellaceae</taxon>
        <taxon>Shewanella</taxon>
    </lineage>
</organism>
<dbReference type="PANTHER" id="PTHR12962:SF1">
    <property type="entry name" value="COLD SHOCK DOMAIN-CONTAINING PROTEIN CG9705"/>
    <property type="match status" value="1"/>
</dbReference>
<dbReference type="OrthoDB" id="195616at2"/>
<dbReference type="GO" id="GO:0003730">
    <property type="term" value="F:mRNA 3'-UTR binding"/>
    <property type="evidence" value="ECO:0007669"/>
    <property type="project" value="TreeGrafter"/>
</dbReference>
<dbReference type="HOGENOM" id="CLU_1106525_0_0_6"/>
<dbReference type="InterPro" id="IPR011129">
    <property type="entry name" value="CSD"/>
</dbReference>
<dbReference type="EMBL" id="CP000472">
    <property type="protein sequence ID" value="ACJ30699.1"/>
    <property type="molecule type" value="Genomic_DNA"/>
</dbReference>
<feature type="transmembrane region" description="Helical" evidence="2">
    <location>
        <begin position="101"/>
        <end position="119"/>
    </location>
</feature>
<keyword evidence="1" id="KW-0597">Phosphoprotein</keyword>
<dbReference type="eggNOG" id="COG1463">
    <property type="taxonomic scope" value="Bacteria"/>
</dbReference>
<dbReference type="STRING" id="225849.swp_4029"/>
<proteinExistence type="predicted"/>
<dbReference type="InterPro" id="IPR021856">
    <property type="entry name" value="DUF3465"/>
</dbReference>
<dbReference type="PANTHER" id="PTHR12962">
    <property type="entry name" value="CALCIUM-REGULATED HEAT STABLE PROTEIN CRHSP-24-RELATED"/>
    <property type="match status" value="1"/>
</dbReference>
<evidence type="ECO:0000256" key="2">
    <source>
        <dbReference type="SAM" id="Phobius"/>
    </source>
</evidence>
<dbReference type="RefSeq" id="WP_020914040.1">
    <property type="nucleotide sequence ID" value="NC_011566.1"/>
</dbReference>
<keyword evidence="2" id="KW-0472">Membrane</keyword>
<dbReference type="Pfam" id="PF00313">
    <property type="entry name" value="CSD"/>
    <property type="match status" value="1"/>
</dbReference>
<dbReference type="SUPFAM" id="SSF50249">
    <property type="entry name" value="Nucleic acid-binding proteins"/>
    <property type="match status" value="1"/>
</dbReference>
<name>B8CSS3_SHEPW</name>
<dbReference type="GO" id="GO:0043488">
    <property type="term" value="P:regulation of mRNA stability"/>
    <property type="evidence" value="ECO:0007669"/>
    <property type="project" value="TreeGrafter"/>
</dbReference>
<keyword evidence="5" id="KW-1185">Reference proteome</keyword>
<reference evidence="4 5" key="1">
    <citation type="journal article" date="2008" name="PLoS ONE">
        <title>Environmental adaptation: genomic analysis of the piezotolerant and psychrotolerant deep-sea iron reducing bacterium Shewanella piezotolerans WP3.</title>
        <authorList>
            <person name="Wang F."/>
            <person name="Wang J."/>
            <person name="Jian H."/>
            <person name="Zhang B."/>
            <person name="Li S."/>
            <person name="Wang F."/>
            <person name="Zeng X."/>
            <person name="Gao L."/>
            <person name="Bartlett D.H."/>
            <person name="Yu J."/>
            <person name="Hu S."/>
            <person name="Xiao X."/>
        </authorList>
    </citation>
    <scope>NUCLEOTIDE SEQUENCE [LARGE SCALE GENOMIC DNA]</scope>
    <source>
        <strain evidence="5">WP3 / JCM 13877</strain>
    </source>
</reference>
<protein>
    <recommendedName>
        <fullName evidence="3">Cold-shock domain-containing protein</fullName>
    </recommendedName>
</protein>
<dbReference type="eggNOG" id="COG1278">
    <property type="taxonomic scope" value="Bacteria"/>
</dbReference>